<evidence type="ECO:0000259" key="7">
    <source>
        <dbReference type="Pfam" id="PF01029"/>
    </source>
</evidence>
<comment type="caution">
    <text evidence="8">The sequence shown here is derived from an EMBL/GenBank/DDBJ whole genome shotgun (WGS) entry which is preliminary data.</text>
</comment>
<reference evidence="8 9" key="1">
    <citation type="submission" date="2023-04" db="EMBL/GenBank/DDBJ databases">
        <title>Klugiella caeni sp. nov. isolated from the sludge of biochemical tank.</title>
        <authorList>
            <person name="Geng K."/>
        </authorList>
    </citation>
    <scope>NUCLEOTIDE SEQUENCE [LARGE SCALE GENOMIC DNA]</scope>
    <source>
        <strain evidence="8 9">YN-L-19</strain>
    </source>
</reference>
<keyword evidence="3 6" id="KW-0694">RNA-binding</keyword>
<keyword evidence="5 6" id="KW-0804">Transcription</keyword>
<dbReference type="GO" id="GO:0006353">
    <property type="term" value="P:DNA-templated transcription termination"/>
    <property type="evidence" value="ECO:0007669"/>
    <property type="project" value="UniProtKB-UniRule"/>
</dbReference>
<dbReference type="AlphaFoldDB" id="A0AAW6T8U5"/>
<comment type="function">
    <text evidence="6">Involved in transcription antitermination. Required for transcription of ribosomal RNA (rRNA) genes. Binds specifically to the boxA antiterminator sequence of the ribosomal RNA (rrn) operons.</text>
</comment>
<dbReference type="RefSeq" id="WP_281487832.1">
    <property type="nucleotide sequence ID" value="NZ_JASATX010000001.1"/>
</dbReference>
<evidence type="ECO:0000256" key="5">
    <source>
        <dbReference type="ARBA" id="ARBA00023163"/>
    </source>
</evidence>
<evidence type="ECO:0000256" key="1">
    <source>
        <dbReference type="ARBA" id="ARBA00005952"/>
    </source>
</evidence>
<accession>A0AAW6T8U5</accession>
<keyword evidence="4 6" id="KW-0805">Transcription regulation</keyword>
<gene>
    <name evidence="6 8" type="primary">nusB</name>
    <name evidence="8" type="ORF">QF206_03695</name>
</gene>
<dbReference type="GO" id="GO:0003723">
    <property type="term" value="F:RNA binding"/>
    <property type="evidence" value="ECO:0007669"/>
    <property type="project" value="UniProtKB-UniRule"/>
</dbReference>
<dbReference type="PANTHER" id="PTHR11078">
    <property type="entry name" value="N UTILIZATION SUBSTANCE PROTEIN B-RELATED"/>
    <property type="match status" value="1"/>
</dbReference>
<dbReference type="HAMAP" id="MF_00073">
    <property type="entry name" value="NusB"/>
    <property type="match status" value="1"/>
</dbReference>
<evidence type="ECO:0000256" key="3">
    <source>
        <dbReference type="ARBA" id="ARBA00022884"/>
    </source>
</evidence>
<dbReference type="EMBL" id="JASATX010000001">
    <property type="protein sequence ID" value="MDI2098067.1"/>
    <property type="molecule type" value="Genomic_DNA"/>
</dbReference>
<dbReference type="InterPro" id="IPR035926">
    <property type="entry name" value="NusB-like_sf"/>
</dbReference>
<evidence type="ECO:0000256" key="6">
    <source>
        <dbReference type="HAMAP-Rule" id="MF_00073"/>
    </source>
</evidence>
<dbReference type="NCBIfam" id="TIGR01951">
    <property type="entry name" value="nusB"/>
    <property type="match status" value="1"/>
</dbReference>
<comment type="similarity">
    <text evidence="1 6">Belongs to the NusB family.</text>
</comment>
<dbReference type="SUPFAM" id="SSF48013">
    <property type="entry name" value="NusB-like"/>
    <property type="match status" value="1"/>
</dbReference>
<evidence type="ECO:0000313" key="9">
    <source>
        <dbReference type="Proteomes" id="UP001321506"/>
    </source>
</evidence>
<dbReference type="Pfam" id="PF01029">
    <property type="entry name" value="NusB"/>
    <property type="match status" value="1"/>
</dbReference>
<evidence type="ECO:0000256" key="4">
    <source>
        <dbReference type="ARBA" id="ARBA00023015"/>
    </source>
</evidence>
<feature type="domain" description="NusB/RsmB/TIM44" evidence="7">
    <location>
        <begin position="6"/>
        <end position="133"/>
    </location>
</feature>
<name>A0AAW6T8U5_9MICO</name>
<evidence type="ECO:0000256" key="2">
    <source>
        <dbReference type="ARBA" id="ARBA00022814"/>
    </source>
</evidence>
<dbReference type="Gene3D" id="1.10.940.10">
    <property type="entry name" value="NusB-like"/>
    <property type="match status" value="1"/>
</dbReference>
<dbReference type="InterPro" id="IPR011605">
    <property type="entry name" value="NusB_fam"/>
</dbReference>
<keyword evidence="9" id="KW-1185">Reference proteome</keyword>
<dbReference type="GO" id="GO:0005829">
    <property type="term" value="C:cytosol"/>
    <property type="evidence" value="ECO:0007669"/>
    <property type="project" value="TreeGrafter"/>
</dbReference>
<sequence length="147" mass="16270">MRARTKARRRALEILFEADVRGRSISEAYDDAARRADAHRERLAEWGYVTRLVTGVVERQAEIDELIETYAHGWTLNRMPALDRAIIRIGVWELMHNTEVPTTAAIAEAVEAATLLSTDDSPGFVNGLLARIAQLAPARSSGAVDSE</sequence>
<keyword evidence="2 6" id="KW-0889">Transcription antitermination</keyword>
<protein>
    <recommendedName>
        <fullName evidence="6">Transcription antitermination protein NusB</fullName>
    </recommendedName>
    <alternativeName>
        <fullName evidence="6">Antitermination factor NusB</fullName>
    </alternativeName>
</protein>
<evidence type="ECO:0000313" key="8">
    <source>
        <dbReference type="EMBL" id="MDI2098067.1"/>
    </source>
</evidence>
<dbReference type="PANTHER" id="PTHR11078:SF3">
    <property type="entry name" value="ANTITERMINATION NUSB DOMAIN-CONTAINING PROTEIN"/>
    <property type="match status" value="1"/>
</dbReference>
<organism evidence="8 9">
    <name type="scientific">Ruicaihuangia caeni</name>
    <dbReference type="NCBI Taxonomy" id="3042517"/>
    <lineage>
        <taxon>Bacteria</taxon>
        <taxon>Bacillati</taxon>
        <taxon>Actinomycetota</taxon>
        <taxon>Actinomycetes</taxon>
        <taxon>Micrococcales</taxon>
        <taxon>Microbacteriaceae</taxon>
        <taxon>Ruicaihuangia</taxon>
    </lineage>
</organism>
<dbReference type="InterPro" id="IPR006027">
    <property type="entry name" value="NusB_RsmB_TIM44"/>
</dbReference>
<proteinExistence type="inferred from homology"/>
<dbReference type="GO" id="GO:0031564">
    <property type="term" value="P:transcription antitermination"/>
    <property type="evidence" value="ECO:0007669"/>
    <property type="project" value="UniProtKB-KW"/>
</dbReference>
<dbReference type="Proteomes" id="UP001321506">
    <property type="component" value="Unassembled WGS sequence"/>
</dbReference>